<dbReference type="Pfam" id="PF11845">
    <property type="entry name" value="Tll0287-like"/>
    <property type="match status" value="1"/>
</dbReference>
<protein>
    <recommendedName>
        <fullName evidence="1">Tll0287-like domain-containing protein</fullName>
    </recommendedName>
</protein>
<gene>
    <name evidence="2" type="ORF">CA13_05720</name>
</gene>
<accession>A0A5C5YVX0</accession>
<evidence type="ECO:0000313" key="2">
    <source>
        <dbReference type="EMBL" id="TWT79174.1"/>
    </source>
</evidence>
<sequence>MKYFLPVLIFTAILGCADDSTRQGDSQPLPSSDPMTRATAAKNELQKRLSGRLKEAMSTAGPVAAISVCSKEAPQIADQVSKEQGVLIGRTSAKLRNAANKPRQWVLDGMNLDAGNGDPMTTELADGIHGVMLPIKLQATCLMCHGPTDQISDNVKSQLAKSYPDDQATGFKEGDLRGWFWVEVPGRS</sequence>
<dbReference type="RefSeq" id="WP_146394448.1">
    <property type="nucleotide sequence ID" value="NZ_SJPJ01000001.1"/>
</dbReference>
<evidence type="ECO:0000259" key="1">
    <source>
        <dbReference type="Pfam" id="PF11845"/>
    </source>
</evidence>
<dbReference type="OrthoDB" id="9797588at2"/>
<keyword evidence="3" id="KW-1185">Reference proteome</keyword>
<feature type="domain" description="Tll0287-like" evidence="1">
    <location>
        <begin position="42"/>
        <end position="185"/>
    </location>
</feature>
<reference evidence="2 3" key="1">
    <citation type="submission" date="2019-02" db="EMBL/GenBank/DDBJ databases">
        <title>Deep-cultivation of Planctomycetes and their phenomic and genomic characterization uncovers novel biology.</title>
        <authorList>
            <person name="Wiegand S."/>
            <person name="Jogler M."/>
            <person name="Boedeker C."/>
            <person name="Pinto D."/>
            <person name="Vollmers J."/>
            <person name="Rivas-Marin E."/>
            <person name="Kohn T."/>
            <person name="Peeters S.H."/>
            <person name="Heuer A."/>
            <person name="Rast P."/>
            <person name="Oberbeckmann S."/>
            <person name="Bunk B."/>
            <person name="Jeske O."/>
            <person name="Meyerdierks A."/>
            <person name="Storesund J.E."/>
            <person name="Kallscheuer N."/>
            <person name="Luecker S."/>
            <person name="Lage O.M."/>
            <person name="Pohl T."/>
            <person name="Merkel B.J."/>
            <person name="Hornburger P."/>
            <person name="Mueller R.-W."/>
            <person name="Bruemmer F."/>
            <person name="Labrenz M."/>
            <person name="Spormann A.M."/>
            <person name="Op Den Camp H."/>
            <person name="Overmann J."/>
            <person name="Amann R."/>
            <person name="Jetten M.S.M."/>
            <person name="Mascher T."/>
            <person name="Medema M.H."/>
            <person name="Devos D.P."/>
            <person name="Kaster A.-K."/>
            <person name="Ovreas L."/>
            <person name="Rohde M."/>
            <person name="Galperin M.Y."/>
            <person name="Jogler C."/>
        </authorList>
    </citation>
    <scope>NUCLEOTIDE SEQUENCE [LARGE SCALE GENOMIC DNA]</scope>
    <source>
        <strain evidence="2 3">CA13</strain>
    </source>
</reference>
<comment type="caution">
    <text evidence="2">The sequence shown here is derived from an EMBL/GenBank/DDBJ whole genome shotgun (WGS) entry which is preliminary data.</text>
</comment>
<organism evidence="2 3">
    <name type="scientific">Novipirellula herctigrandis</name>
    <dbReference type="NCBI Taxonomy" id="2527986"/>
    <lineage>
        <taxon>Bacteria</taxon>
        <taxon>Pseudomonadati</taxon>
        <taxon>Planctomycetota</taxon>
        <taxon>Planctomycetia</taxon>
        <taxon>Pirellulales</taxon>
        <taxon>Pirellulaceae</taxon>
        <taxon>Novipirellula</taxon>
    </lineage>
</organism>
<dbReference type="EMBL" id="SJPJ01000001">
    <property type="protein sequence ID" value="TWT79174.1"/>
    <property type="molecule type" value="Genomic_DNA"/>
</dbReference>
<dbReference type="AlphaFoldDB" id="A0A5C5YVX0"/>
<name>A0A5C5YVX0_9BACT</name>
<dbReference type="InterPro" id="IPR021796">
    <property type="entry name" value="Tll0287-like_dom"/>
</dbReference>
<proteinExistence type="predicted"/>
<dbReference type="Proteomes" id="UP000315010">
    <property type="component" value="Unassembled WGS sequence"/>
</dbReference>
<evidence type="ECO:0000313" key="3">
    <source>
        <dbReference type="Proteomes" id="UP000315010"/>
    </source>
</evidence>
<dbReference type="PROSITE" id="PS51257">
    <property type="entry name" value="PROKAR_LIPOPROTEIN"/>
    <property type="match status" value="1"/>
</dbReference>